<evidence type="ECO:0000313" key="1">
    <source>
        <dbReference type="EMBL" id="QHT30942.1"/>
    </source>
</evidence>
<dbReference type="AlphaFoldDB" id="A0A6C0EQE6"/>
<proteinExistence type="predicted"/>
<organism evidence="1">
    <name type="scientific">viral metagenome</name>
    <dbReference type="NCBI Taxonomy" id="1070528"/>
    <lineage>
        <taxon>unclassified sequences</taxon>
        <taxon>metagenomes</taxon>
        <taxon>organismal metagenomes</taxon>
    </lineage>
</organism>
<accession>A0A6C0EQE6</accession>
<sequence>MASNIQRGTRGLSAGDITRLKRLTGARNNLYYVYDRPSPPRVIRDKDITNPAPRLEPESGRRVYTEIGGSKIRRPASGYTDFIAAQTADFVVETLAGSCGVSRDLRAYKICTCFYGVSAVKHNGLCRSCTHDRIVVKPSEPTLLPIIPGTITLDMEFCSRFGGPIIIGIPGRYTIDNQLFGTSFIFNGSPFTIPQGLSIVTFPISGLLTCDNRPPRL</sequence>
<name>A0A6C0EQE6_9ZZZZ</name>
<dbReference type="EMBL" id="MN738914">
    <property type="protein sequence ID" value="QHT30942.1"/>
    <property type="molecule type" value="Genomic_DNA"/>
</dbReference>
<protein>
    <submittedName>
        <fullName evidence="1">Uncharacterized protein</fullName>
    </submittedName>
</protein>
<reference evidence="1" key="1">
    <citation type="journal article" date="2020" name="Nature">
        <title>Giant virus diversity and host interactions through global metagenomics.</title>
        <authorList>
            <person name="Schulz F."/>
            <person name="Roux S."/>
            <person name="Paez-Espino D."/>
            <person name="Jungbluth S."/>
            <person name="Walsh D.A."/>
            <person name="Denef V.J."/>
            <person name="McMahon K.D."/>
            <person name="Konstantinidis K.T."/>
            <person name="Eloe-Fadrosh E.A."/>
            <person name="Kyrpides N.C."/>
            <person name="Woyke T."/>
        </authorList>
    </citation>
    <scope>NUCLEOTIDE SEQUENCE</scope>
    <source>
        <strain evidence="1">GVMAG-M-3300009151-50</strain>
    </source>
</reference>